<dbReference type="EMBL" id="JAGGLL010000018">
    <property type="protein sequence ID" value="MBP2022635.1"/>
    <property type="molecule type" value="Genomic_DNA"/>
</dbReference>
<keyword evidence="2" id="KW-1185">Reference proteome</keyword>
<reference evidence="1 2" key="1">
    <citation type="submission" date="2021-03" db="EMBL/GenBank/DDBJ databases">
        <title>Genomic Encyclopedia of Type Strains, Phase IV (KMG-IV): sequencing the most valuable type-strain genomes for metagenomic binning, comparative biology and taxonomic classification.</title>
        <authorList>
            <person name="Goeker M."/>
        </authorList>
    </citation>
    <scope>NUCLEOTIDE SEQUENCE [LARGE SCALE GENOMIC DNA]</scope>
    <source>
        <strain evidence="1 2">DSM 28650</strain>
    </source>
</reference>
<accession>A0ABS4K5S6</accession>
<evidence type="ECO:0000313" key="1">
    <source>
        <dbReference type="EMBL" id="MBP2022635.1"/>
    </source>
</evidence>
<gene>
    <name evidence="1" type="ORF">J2Z44_002458</name>
</gene>
<name>A0ABS4K5S6_9CLOT</name>
<organism evidence="1 2">
    <name type="scientific">Clostridium punense</name>
    <dbReference type="NCBI Taxonomy" id="1054297"/>
    <lineage>
        <taxon>Bacteria</taxon>
        <taxon>Bacillati</taxon>
        <taxon>Bacillota</taxon>
        <taxon>Clostridia</taxon>
        <taxon>Eubacteriales</taxon>
        <taxon>Clostridiaceae</taxon>
        <taxon>Clostridium</taxon>
    </lineage>
</organism>
<protein>
    <submittedName>
        <fullName evidence="1">Uncharacterized protein</fullName>
    </submittedName>
</protein>
<proteinExistence type="predicted"/>
<dbReference type="Proteomes" id="UP001519308">
    <property type="component" value="Unassembled WGS sequence"/>
</dbReference>
<comment type="caution">
    <text evidence="1">The sequence shown here is derived from an EMBL/GenBank/DDBJ whole genome shotgun (WGS) entry which is preliminary data.</text>
</comment>
<sequence>MINKKLNFYFFGDVGEYDDYNPAYVCNKEYASEILYLIAKNKPFSINSGEISKVLNLEEPIVAQLINSLQLINAIEARNNGYRVTFPIFLEKDVIDMEIYLNDIGEVIGKKVMELKDVSYKEVSKLKCSKYHSYQRILYHVICDKIFDGTAFEFFTEKDTFCSSKLQPGNRDYIIVAYEDSELVESHSNKILCSSNNYRSGGFTFNSFGDLSGLRKDMFRFLRLAQNGVNSSSTFGDLNVAYNKILDSKNKEMAYECGKLICHSISKNIKYSELSSKERNLADFLKELEYIDINESDDILVKVPVFYDFEMDTAIKEISDIILVNVFPEVKNIFESFEINAVNLTSVIHLVDMKEVANELWHQIFGATNEYLVREGFVEVPENIKGQGRYLRSITVTEN</sequence>
<dbReference type="RefSeq" id="WP_021285251.1">
    <property type="nucleotide sequence ID" value="NZ_JAGGLL010000018.1"/>
</dbReference>
<evidence type="ECO:0000313" key="2">
    <source>
        <dbReference type="Proteomes" id="UP001519308"/>
    </source>
</evidence>